<dbReference type="CDD" id="cd02870">
    <property type="entry name" value="PseudoU_synth_RsuA_like"/>
    <property type="match status" value="1"/>
</dbReference>
<feature type="domain" description="RNA-binding S4" evidence="5">
    <location>
        <begin position="3"/>
        <end position="62"/>
    </location>
</feature>
<dbReference type="PANTHER" id="PTHR47683">
    <property type="entry name" value="PSEUDOURIDINE SYNTHASE FAMILY PROTEIN-RELATED"/>
    <property type="match status" value="1"/>
</dbReference>
<keyword evidence="7" id="KW-1185">Reference proteome</keyword>
<dbReference type="PANTHER" id="PTHR47683:SF2">
    <property type="entry name" value="RNA-BINDING S4 DOMAIN-CONTAINING PROTEIN"/>
    <property type="match status" value="1"/>
</dbReference>
<dbReference type="InterPro" id="IPR000748">
    <property type="entry name" value="PsdUridine_synth_RsuA/RluB/E/F"/>
</dbReference>
<dbReference type="SUPFAM" id="SSF55120">
    <property type="entry name" value="Pseudouridine synthase"/>
    <property type="match status" value="1"/>
</dbReference>
<organism evidence="6 7">
    <name type="scientific">Tolypothrix tenuis PCC 7101</name>
    <dbReference type="NCBI Taxonomy" id="231146"/>
    <lineage>
        <taxon>Bacteria</taxon>
        <taxon>Bacillati</taxon>
        <taxon>Cyanobacteriota</taxon>
        <taxon>Cyanophyceae</taxon>
        <taxon>Nostocales</taxon>
        <taxon>Tolypothrichaceae</taxon>
        <taxon>Tolypothrix</taxon>
    </lineage>
</organism>
<dbReference type="Pfam" id="PF00849">
    <property type="entry name" value="PseudoU_synth_2"/>
    <property type="match status" value="1"/>
</dbReference>
<dbReference type="GO" id="GO:0000455">
    <property type="term" value="P:enzyme-directed rRNA pseudouridine synthesis"/>
    <property type="evidence" value="ECO:0007669"/>
    <property type="project" value="UniProtKB-ARBA"/>
</dbReference>
<sequence length="271" mass="30725">MEVRLQKILAQWGIASRREAEEMIRRSRVRINGVLAHLGQKVNPQTDKITVDGKPVVTKQRPALTYLLLNKPAGVVSTCYDPQGRTTVLDLLPQELRQGSGIHPVGRLDTDSTGALLLTNDGELTFSLTHPSHSVPKTYSVLVKGHPSEVVLQIWRQGVLLEGRKTRPAQVRLIESFSTNSRLEIVLKEGRNRQIRRIAEQLGYPVIELHRTAIGPIQLQRPKQPYLKPGNYRSLKDDEMRFLQQQIKHTPIKDSAELRSVINHDMVQKKE</sequence>
<proteinExistence type="inferred from homology"/>
<dbReference type="InterPro" id="IPR006145">
    <property type="entry name" value="PsdUridine_synth_RsuA/RluA"/>
</dbReference>
<dbReference type="AlphaFoldDB" id="A0A1Z4N7F0"/>
<name>A0A1Z4N7F0_9CYAN</name>
<accession>A0A1Z4N7F0</accession>
<dbReference type="InterPro" id="IPR036986">
    <property type="entry name" value="S4_RNA-bd_sf"/>
</dbReference>
<dbReference type="GO" id="GO:0003723">
    <property type="term" value="F:RNA binding"/>
    <property type="evidence" value="ECO:0007669"/>
    <property type="project" value="UniProtKB-KW"/>
</dbReference>
<keyword evidence="3" id="KW-0694">RNA-binding</keyword>
<dbReference type="InterPro" id="IPR002942">
    <property type="entry name" value="S4_RNA-bd"/>
</dbReference>
<dbReference type="Gene3D" id="3.30.70.1560">
    <property type="entry name" value="Alpha-L RNA-binding motif"/>
    <property type="match status" value="1"/>
</dbReference>
<evidence type="ECO:0000256" key="2">
    <source>
        <dbReference type="ARBA" id="ARBA00023235"/>
    </source>
</evidence>
<reference evidence="6 7" key="1">
    <citation type="submission" date="2017-06" db="EMBL/GenBank/DDBJ databases">
        <title>Genome sequencing of cyanobaciteial culture collection at National Institute for Environmental Studies (NIES).</title>
        <authorList>
            <person name="Hirose Y."/>
            <person name="Shimura Y."/>
            <person name="Fujisawa T."/>
            <person name="Nakamura Y."/>
            <person name="Kawachi M."/>
        </authorList>
    </citation>
    <scope>NUCLEOTIDE SEQUENCE [LARGE SCALE GENOMIC DNA]</scope>
    <source>
        <strain evidence="6 7">NIES-37</strain>
    </source>
</reference>
<evidence type="ECO:0000256" key="1">
    <source>
        <dbReference type="ARBA" id="ARBA00008348"/>
    </source>
</evidence>
<evidence type="ECO:0000256" key="3">
    <source>
        <dbReference type="PROSITE-ProRule" id="PRU00182"/>
    </source>
</evidence>
<evidence type="ECO:0000313" key="6">
    <source>
        <dbReference type="EMBL" id="BAZ01663.1"/>
    </source>
</evidence>
<dbReference type="NCBIfam" id="TIGR00093">
    <property type="entry name" value="pseudouridine synthase"/>
    <property type="match status" value="1"/>
</dbReference>
<evidence type="ECO:0000259" key="5">
    <source>
        <dbReference type="SMART" id="SM00363"/>
    </source>
</evidence>
<dbReference type="PROSITE" id="PS01149">
    <property type="entry name" value="PSI_RSU"/>
    <property type="match status" value="1"/>
</dbReference>
<dbReference type="InterPro" id="IPR042092">
    <property type="entry name" value="PsdUridine_s_RsuA/RluB/E/F_cat"/>
</dbReference>
<dbReference type="InterPro" id="IPR020103">
    <property type="entry name" value="PsdUridine_synth_cat_dom_sf"/>
</dbReference>
<dbReference type="SMART" id="SM00363">
    <property type="entry name" value="S4"/>
    <property type="match status" value="1"/>
</dbReference>
<evidence type="ECO:0000313" key="7">
    <source>
        <dbReference type="Proteomes" id="UP000218785"/>
    </source>
</evidence>
<dbReference type="SUPFAM" id="SSF55174">
    <property type="entry name" value="Alpha-L RNA-binding motif"/>
    <property type="match status" value="1"/>
</dbReference>
<dbReference type="Proteomes" id="UP000218785">
    <property type="component" value="Chromosome"/>
</dbReference>
<dbReference type="InterPro" id="IPR018496">
    <property type="entry name" value="PsdUridine_synth_RsuA/RluB_CS"/>
</dbReference>
<gene>
    <name evidence="6" type="ORF">NIES37_56670</name>
</gene>
<dbReference type="FunFam" id="3.10.290.10:FF:000003">
    <property type="entry name" value="Pseudouridine synthase"/>
    <property type="match status" value="1"/>
</dbReference>
<dbReference type="InterPro" id="IPR050343">
    <property type="entry name" value="RsuA_PseudoU_synthase"/>
</dbReference>
<dbReference type="Pfam" id="PF01479">
    <property type="entry name" value="S4"/>
    <property type="match status" value="1"/>
</dbReference>
<keyword evidence="2 4" id="KW-0413">Isomerase</keyword>
<protein>
    <recommendedName>
        <fullName evidence="4">Pseudouridine synthase</fullName>
        <ecNumber evidence="4">5.4.99.-</ecNumber>
    </recommendedName>
</protein>
<dbReference type="Gene3D" id="3.30.70.580">
    <property type="entry name" value="Pseudouridine synthase I, catalytic domain, N-terminal subdomain"/>
    <property type="match status" value="1"/>
</dbReference>
<evidence type="ECO:0000256" key="4">
    <source>
        <dbReference type="RuleBase" id="RU003887"/>
    </source>
</evidence>
<dbReference type="GO" id="GO:0120159">
    <property type="term" value="F:rRNA pseudouridine synthase activity"/>
    <property type="evidence" value="ECO:0007669"/>
    <property type="project" value="UniProtKB-ARBA"/>
</dbReference>
<dbReference type="PROSITE" id="PS50889">
    <property type="entry name" value="S4"/>
    <property type="match status" value="1"/>
</dbReference>
<dbReference type="RefSeq" id="WP_096581377.1">
    <property type="nucleotide sequence ID" value="NZ_CAWNJS010000001.1"/>
</dbReference>
<dbReference type="EMBL" id="AP018248">
    <property type="protein sequence ID" value="BAZ01663.1"/>
    <property type="molecule type" value="Genomic_DNA"/>
</dbReference>
<dbReference type="InterPro" id="IPR020094">
    <property type="entry name" value="TruA/RsuA/RluB/E/F_N"/>
</dbReference>
<dbReference type="KEGG" id="ttq:NIES37_56670"/>
<dbReference type="CDD" id="cd00165">
    <property type="entry name" value="S4"/>
    <property type="match status" value="1"/>
</dbReference>
<dbReference type="EC" id="5.4.99.-" evidence="4"/>
<dbReference type="Gene3D" id="3.10.290.10">
    <property type="entry name" value="RNA-binding S4 domain"/>
    <property type="match status" value="1"/>
</dbReference>
<comment type="similarity">
    <text evidence="1 4">Belongs to the pseudouridine synthase RsuA family.</text>
</comment>